<protein>
    <submittedName>
        <fullName evidence="3">SMP-30/Gluconolaconase/LRE-like region-containing protein</fullName>
    </submittedName>
</protein>
<dbReference type="Proteomes" id="UP000008720">
    <property type="component" value="Chromosome"/>
</dbReference>
<dbReference type="Gene3D" id="2.120.10.30">
    <property type="entry name" value="TolB, C-terminal domain"/>
    <property type="match status" value="1"/>
</dbReference>
<dbReference type="PANTHER" id="PTHR47572:SF4">
    <property type="entry name" value="LACTONASE DRP35"/>
    <property type="match status" value="1"/>
</dbReference>
<dbReference type="InterPro" id="IPR011042">
    <property type="entry name" value="6-blade_b-propeller_TolB-like"/>
</dbReference>
<organism evidence="3 4">
    <name type="scientific">Marivirga tractuosa (strain ATCC 23168 / DSM 4126 / NBRC 15989 / NCIMB 1408 / VKM B-1430 / H-43)</name>
    <name type="common">Microscilla tractuosa</name>
    <name type="synonym">Flexibacter tractuosus</name>
    <dbReference type="NCBI Taxonomy" id="643867"/>
    <lineage>
        <taxon>Bacteria</taxon>
        <taxon>Pseudomonadati</taxon>
        <taxon>Bacteroidota</taxon>
        <taxon>Cytophagia</taxon>
        <taxon>Cytophagales</taxon>
        <taxon>Marivirgaceae</taxon>
        <taxon>Marivirga</taxon>
    </lineage>
</organism>
<name>E4TNS8_MARTH</name>
<dbReference type="EMBL" id="CP002349">
    <property type="protein sequence ID" value="ADR22492.1"/>
    <property type="molecule type" value="Genomic_DNA"/>
</dbReference>
<dbReference type="GO" id="GO:0016787">
    <property type="term" value="F:hydrolase activity"/>
    <property type="evidence" value="ECO:0007669"/>
    <property type="project" value="UniProtKB-KW"/>
</dbReference>
<evidence type="ECO:0000313" key="4">
    <source>
        <dbReference type="Proteomes" id="UP000008720"/>
    </source>
</evidence>
<evidence type="ECO:0000259" key="2">
    <source>
        <dbReference type="Pfam" id="PF08450"/>
    </source>
</evidence>
<dbReference type="OrthoDB" id="241638at2"/>
<feature type="domain" description="SMP-30/Gluconolactonase/LRE-like region" evidence="2">
    <location>
        <begin position="43"/>
        <end position="282"/>
    </location>
</feature>
<accession>E4TNS8</accession>
<dbReference type="RefSeq" id="WP_013454635.1">
    <property type="nucleotide sequence ID" value="NC_014759.1"/>
</dbReference>
<evidence type="ECO:0000313" key="3">
    <source>
        <dbReference type="EMBL" id="ADR22492.1"/>
    </source>
</evidence>
<keyword evidence="1" id="KW-0378">Hydrolase</keyword>
<dbReference type="InterPro" id="IPR051262">
    <property type="entry name" value="SMP-30/CGR1_Lactonase"/>
</dbReference>
<sequence length="296" mass="33259">MIDLRSILLISFSVCLFFGCNQQPKMPVSENAEIMKIAEGFDFTEGPTADRSGNVYFTDQPNNKIYKYALNGELSIFTDSSGRSNGLYIDHNQNLWACADGKNQLWKFSLDGEKEIILNPSGDLAFNGPNDVWVHKNGNLYFTDPIYQRPYWENQHDTVGHQSVYLLKNAEPILLDSTLVQANGVVGNSEENLLFVADIGADKTYRYKINKEGMLVDKKLFVSQGSDGMTLDSEGNLYLTGNGVDIYDKDGSFLQHLDIPEDWTANICFGGKDFDRLIITASRSLYKVKTNVKTVR</sequence>
<proteinExistence type="predicted"/>
<dbReference type="KEGG" id="mtt:Ftrac_2514"/>
<keyword evidence="4" id="KW-1185">Reference proteome</keyword>
<dbReference type="eggNOG" id="COG3386">
    <property type="taxonomic scope" value="Bacteria"/>
</dbReference>
<reference evidence="3 4" key="1">
    <citation type="journal article" date="2011" name="Stand. Genomic Sci.">
        <title>Complete genome sequence of Marivirga tractuosa type strain (H-43).</title>
        <authorList>
            <person name="Pagani I."/>
            <person name="Chertkov O."/>
            <person name="Lapidus A."/>
            <person name="Lucas S."/>
            <person name="Del Rio T.G."/>
            <person name="Tice H."/>
            <person name="Copeland A."/>
            <person name="Cheng J.F."/>
            <person name="Nolan M."/>
            <person name="Saunders E."/>
            <person name="Pitluck S."/>
            <person name="Held B."/>
            <person name="Goodwin L."/>
            <person name="Liolios K."/>
            <person name="Ovchinikova G."/>
            <person name="Ivanova N."/>
            <person name="Mavromatis K."/>
            <person name="Pati A."/>
            <person name="Chen A."/>
            <person name="Palaniappan K."/>
            <person name="Land M."/>
            <person name="Hauser L."/>
            <person name="Jeffries C.D."/>
            <person name="Detter J.C."/>
            <person name="Han C."/>
            <person name="Tapia R."/>
            <person name="Ngatchou-Djao O.D."/>
            <person name="Rohde M."/>
            <person name="Goker M."/>
            <person name="Spring S."/>
            <person name="Sikorski J."/>
            <person name="Woyke T."/>
            <person name="Bristow J."/>
            <person name="Eisen J.A."/>
            <person name="Markowitz V."/>
            <person name="Hugenholtz P."/>
            <person name="Klenk H.P."/>
            <person name="Kyrpides N.C."/>
        </authorList>
    </citation>
    <scope>NUCLEOTIDE SEQUENCE [LARGE SCALE GENOMIC DNA]</scope>
    <source>
        <strain evidence="4">ATCC 23168 / DSM 4126 / NBRC 15989 / NCIMB 1408 / VKM B-1430 / H-43</strain>
    </source>
</reference>
<dbReference type="AlphaFoldDB" id="E4TNS8"/>
<dbReference type="InterPro" id="IPR013658">
    <property type="entry name" value="SGL"/>
</dbReference>
<evidence type="ECO:0000256" key="1">
    <source>
        <dbReference type="ARBA" id="ARBA00022801"/>
    </source>
</evidence>
<dbReference type="SUPFAM" id="SSF63829">
    <property type="entry name" value="Calcium-dependent phosphotriesterase"/>
    <property type="match status" value="1"/>
</dbReference>
<dbReference type="STRING" id="643867.Ftrac_2514"/>
<dbReference type="PANTHER" id="PTHR47572">
    <property type="entry name" value="LIPOPROTEIN-RELATED"/>
    <property type="match status" value="1"/>
</dbReference>
<dbReference type="HOGENOM" id="CLU_036110_0_1_10"/>
<dbReference type="PROSITE" id="PS51257">
    <property type="entry name" value="PROKAR_LIPOPROTEIN"/>
    <property type="match status" value="1"/>
</dbReference>
<dbReference type="Pfam" id="PF08450">
    <property type="entry name" value="SGL"/>
    <property type="match status" value="1"/>
</dbReference>
<gene>
    <name evidence="3" type="ordered locus">Ftrac_2514</name>
</gene>